<comment type="caution">
    <text evidence="8">The sequence shown here is derived from an EMBL/GenBank/DDBJ whole genome shotgun (WGS) entry which is preliminary data.</text>
</comment>
<evidence type="ECO:0000256" key="1">
    <source>
        <dbReference type="ARBA" id="ARBA00004496"/>
    </source>
</evidence>
<evidence type="ECO:0000256" key="3">
    <source>
        <dbReference type="ARBA" id="ARBA00022483"/>
    </source>
</evidence>
<feature type="region of interest" description="Disordered" evidence="6">
    <location>
        <begin position="998"/>
        <end position="1042"/>
    </location>
</feature>
<dbReference type="GO" id="GO:0006893">
    <property type="term" value="P:Golgi to plasma membrane transport"/>
    <property type="evidence" value="ECO:0007669"/>
    <property type="project" value="TreeGrafter"/>
</dbReference>
<accession>A0AAW1Q9U7</accession>
<feature type="domain" description="V-SNARE coiled-coil homology" evidence="7">
    <location>
        <begin position="1104"/>
        <end position="1168"/>
    </location>
</feature>
<comment type="subcellular location">
    <subcellularLocation>
        <location evidence="1">Cytoplasm</location>
    </subcellularLocation>
</comment>
<evidence type="ECO:0000313" key="8">
    <source>
        <dbReference type="EMBL" id="KAK9818995.1"/>
    </source>
</evidence>
<dbReference type="InterPro" id="IPR015943">
    <property type="entry name" value="WD40/YVTN_repeat-like_dom_sf"/>
</dbReference>
<dbReference type="GO" id="GO:0005886">
    <property type="term" value="C:plasma membrane"/>
    <property type="evidence" value="ECO:0007669"/>
    <property type="project" value="TreeGrafter"/>
</dbReference>
<evidence type="ECO:0000313" key="9">
    <source>
        <dbReference type="Proteomes" id="UP001445335"/>
    </source>
</evidence>
<dbReference type="CDD" id="cd15873">
    <property type="entry name" value="R-SNARE_STXBP5_6"/>
    <property type="match status" value="1"/>
</dbReference>
<evidence type="ECO:0000256" key="2">
    <source>
        <dbReference type="ARBA" id="ARBA00008070"/>
    </source>
</evidence>
<dbReference type="GO" id="GO:0019905">
    <property type="term" value="F:syntaxin binding"/>
    <property type="evidence" value="ECO:0007669"/>
    <property type="project" value="TreeGrafter"/>
</dbReference>
<dbReference type="SUPFAM" id="SSF50978">
    <property type="entry name" value="WD40 repeat-like"/>
    <property type="match status" value="1"/>
</dbReference>
<organism evidence="8 9">
    <name type="scientific">Elliptochloris bilobata</name>
    <dbReference type="NCBI Taxonomy" id="381761"/>
    <lineage>
        <taxon>Eukaryota</taxon>
        <taxon>Viridiplantae</taxon>
        <taxon>Chlorophyta</taxon>
        <taxon>core chlorophytes</taxon>
        <taxon>Trebouxiophyceae</taxon>
        <taxon>Trebouxiophyceae incertae sedis</taxon>
        <taxon>Elliptochloris clade</taxon>
        <taxon>Elliptochloris</taxon>
    </lineage>
</organism>
<dbReference type="Gene3D" id="2.130.10.10">
    <property type="entry name" value="YVTN repeat-like/Quinoprotein amine dehydrogenase"/>
    <property type="match status" value="2"/>
</dbReference>
<dbReference type="PANTHER" id="PTHR10241:SF25">
    <property type="entry name" value="TOMOSYN, ISOFORM C"/>
    <property type="match status" value="1"/>
</dbReference>
<evidence type="ECO:0000256" key="5">
    <source>
        <dbReference type="PROSITE-ProRule" id="PRU00290"/>
    </source>
</evidence>
<dbReference type="AlphaFoldDB" id="A0AAW1Q9U7"/>
<feature type="compositionally biased region" description="Basic and acidic residues" evidence="6">
    <location>
        <begin position="1120"/>
        <end position="1134"/>
    </location>
</feature>
<dbReference type="InterPro" id="IPR036322">
    <property type="entry name" value="WD40_repeat_dom_sf"/>
</dbReference>
<dbReference type="PANTHER" id="PTHR10241">
    <property type="entry name" value="LETHAL 2 GIANT LARVAE PROTEIN"/>
    <property type="match status" value="1"/>
</dbReference>
<feature type="region of interest" description="Disordered" evidence="6">
    <location>
        <begin position="705"/>
        <end position="820"/>
    </location>
</feature>
<dbReference type="GO" id="GO:0005096">
    <property type="term" value="F:GTPase activator activity"/>
    <property type="evidence" value="ECO:0007669"/>
    <property type="project" value="TreeGrafter"/>
</dbReference>
<reference evidence="8 9" key="1">
    <citation type="journal article" date="2024" name="Nat. Commun.">
        <title>Phylogenomics reveals the evolutionary origins of lichenization in chlorophyte algae.</title>
        <authorList>
            <person name="Puginier C."/>
            <person name="Libourel C."/>
            <person name="Otte J."/>
            <person name="Skaloud P."/>
            <person name="Haon M."/>
            <person name="Grisel S."/>
            <person name="Petersen M."/>
            <person name="Berrin J.G."/>
            <person name="Delaux P.M."/>
            <person name="Dal Grande F."/>
            <person name="Keller J."/>
        </authorList>
    </citation>
    <scope>NUCLEOTIDE SEQUENCE [LARGE SCALE GENOMIC DNA]</scope>
    <source>
        <strain evidence="8 9">SAG 245.80</strain>
    </source>
</reference>
<name>A0AAW1Q9U7_9CHLO</name>
<feature type="compositionally biased region" description="Low complexity" evidence="6">
    <location>
        <begin position="764"/>
        <end position="808"/>
    </location>
</feature>
<keyword evidence="4" id="KW-0963">Cytoplasm</keyword>
<feature type="region of interest" description="Disordered" evidence="6">
    <location>
        <begin position="1108"/>
        <end position="1140"/>
    </location>
</feature>
<dbReference type="Proteomes" id="UP001445335">
    <property type="component" value="Unassembled WGS sequence"/>
</dbReference>
<feature type="region of interest" description="Disordered" evidence="6">
    <location>
        <begin position="666"/>
        <end position="689"/>
    </location>
</feature>
<gene>
    <name evidence="8" type="ORF">WJX81_004841</name>
</gene>
<dbReference type="InterPro" id="IPR001680">
    <property type="entry name" value="WD40_rpt"/>
</dbReference>
<dbReference type="PROSITE" id="PS50892">
    <property type="entry name" value="V_SNARE"/>
    <property type="match status" value="1"/>
</dbReference>
<evidence type="ECO:0000256" key="4">
    <source>
        <dbReference type="ARBA" id="ARBA00022490"/>
    </source>
</evidence>
<dbReference type="GO" id="GO:0045159">
    <property type="term" value="F:myosin II binding"/>
    <property type="evidence" value="ECO:0007669"/>
    <property type="project" value="TreeGrafter"/>
</dbReference>
<protein>
    <recommendedName>
        <fullName evidence="7">V-SNARE coiled-coil homology domain-containing protein</fullName>
    </recommendedName>
</protein>
<dbReference type="Gene3D" id="1.20.5.110">
    <property type="match status" value="1"/>
</dbReference>
<evidence type="ECO:0000259" key="7">
    <source>
        <dbReference type="PROSITE" id="PS50892"/>
    </source>
</evidence>
<keyword evidence="3" id="KW-0268">Exocytosis</keyword>
<comment type="similarity">
    <text evidence="2">Belongs to the WD repeat L(2)GL family.</text>
</comment>
<keyword evidence="9" id="KW-1185">Reference proteome</keyword>
<proteinExistence type="inferred from homology"/>
<dbReference type="GO" id="GO:0005737">
    <property type="term" value="C:cytoplasm"/>
    <property type="evidence" value="ECO:0007669"/>
    <property type="project" value="UniProtKB-SubCell"/>
</dbReference>
<sequence>MQFDPQWFGHSGFPEAADSLCYDPLQRLLAVGTQDGRVKVFGREGVEAMFRSPAQCATAHLQFLDELGAILRITQDGDVQLWGVHAGGLLDSLTCADAVTAVAALVPEPYLVLGCRSGGLHVVALLDAAGAPADCAREAASLSLLPYQVAAEEVPGASGPVVALAALVSSAQRRLILVHAASPSVVWDLRCQCVVAVTSAAGREPGHDGHTDLVADADAATAAAWVSERGKCFVSGHVSGAVRVWGMPIAAMGEAATAPAVAEALVTLWVAPNGVQRAPGGGPAQALAWFGAVAGAVLVPAEGALGRRGPPGAVLVLTEGGQLMAHDLGTLQPAPLTLPFQALPPASATCFLAGPALGGEPGGGALTLSELCAARLANEHAGDAAVHALPPRWHWVMGGGRPPNATDAPAAGLAWLSGHRDGRVRAWDLATNVPRLLATVPFDSGGAGGKLRAVCAMMVCPVAGLLVVAHDKGDVRVYQHSTAPCEVACCHLGPGSGAADRSSAWQPAGFQCVLLLALHSASVCALALASAAGLLALGDEAGRLTLIDLRQAAVHFARQLADQPIAALAFAAAAAPPRGLAERLAERRREGEGAGEREARLALYVAAADCSLAVIDARSGEPLGRDAWLRPRATDSALALLPLDAASELLPPPAAPLPLAWARSSLDDGGAGARSEAVSSGEEEDDDELLSAAVAAAEAQAPKRERKGFGLLKGRARRGGEPAGEAPAAIPSARPVTAGLARWARRGSELQQRGHPSSPPVPAGPAADGGLPLEAAGAEAPAGSPAAMSRVSELGSSGALLGSPMSSSELPAAGRGAVPAPSGPTVAYVVLVSRSHLRVYPAEGVRTADRATLKKVFLEDLLDFAGPFHAPEGPALACLSASGRISVWALPGLEALLERPLGAVLGFPLPLPADPHRLGLLPRLCSLSPDGQLALVGRSGEVVRVGLQAQLRSAGEIGKASGLSGFLTQVQKAATRVVDDTSKELRNLNQALPPIAEAARSSGSQHGSERSAGADSGADDDAQPGRLLGPRLMAPSRSQEPFMRGARAASEVDLQALERPRGGRAGARTLCPADAARAELFRGARAPAPAAPGVRTADEIKAAYGRPAGRRSEALTAGLEETRSRLEERGERLRGLQNRSEQLQNDALSFEAMTKQLREREAGRKWWQL</sequence>
<dbReference type="SMART" id="SM00320">
    <property type="entry name" value="WD40"/>
    <property type="match status" value="4"/>
</dbReference>
<keyword evidence="5" id="KW-0175">Coiled coil</keyword>
<evidence type="ECO:0000256" key="6">
    <source>
        <dbReference type="SAM" id="MobiDB-lite"/>
    </source>
</evidence>
<dbReference type="InterPro" id="IPR042855">
    <property type="entry name" value="V_SNARE_CC"/>
</dbReference>
<dbReference type="EMBL" id="JALJOU010000135">
    <property type="protein sequence ID" value="KAK9818995.1"/>
    <property type="molecule type" value="Genomic_DNA"/>
</dbReference>
<dbReference type="GO" id="GO:0006887">
    <property type="term" value="P:exocytosis"/>
    <property type="evidence" value="ECO:0007669"/>
    <property type="project" value="UniProtKB-KW"/>
</dbReference>